<feature type="compositionally biased region" description="Basic and acidic residues" evidence="1">
    <location>
        <begin position="72"/>
        <end position="84"/>
    </location>
</feature>
<protein>
    <submittedName>
        <fullName evidence="2">Uncharacterized protein</fullName>
    </submittedName>
</protein>
<name>A0A834FIT1_ORYME</name>
<organism evidence="2 3">
    <name type="scientific">Oryzias melastigma</name>
    <name type="common">Marine medaka</name>
    <dbReference type="NCBI Taxonomy" id="30732"/>
    <lineage>
        <taxon>Eukaryota</taxon>
        <taxon>Metazoa</taxon>
        <taxon>Chordata</taxon>
        <taxon>Craniata</taxon>
        <taxon>Vertebrata</taxon>
        <taxon>Euteleostomi</taxon>
        <taxon>Actinopterygii</taxon>
        <taxon>Neopterygii</taxon>
        <taxon>Teleostei</taxon>
        <taxon>Neoteleostei</taxon>
        <taxon>Acanthomorphata</taxon>
        <taxon>Ovalentaria</taxon>
        <taxon>Atherinomorphae</taxon>
        <taxon>Beloniformes</taxon>
        <taxon>Adrianichthyidae</taxon>
        <taxon>Oryziinae</taxon>
        <taxon>Oryzias</taxon>
    </lineage>
</organism>
<reference evidence="2" key="1">
    <citation type="journal article" name="BMC Genomics">
        <title>Long-read sequencing and de novo genome assembly of marine medaka (Oryzias melastigma).</title>
        <authorList>
            <person name="Liang P."/>
            <person name="Saqib H.S.A."/>
            <person name="Ni X."/>
            <person name="Shen Y."/>
        </authorList>
    </citation>
    <scope>NUCLEOTIDE SEQUENCE</scope>
    <source>
        <strain evidence="2">Bigg-433</strain>
    </source>
</reference>
<evidence type="ECO:0000256" key="1">
    <source>
        <dbReference type="SAM" id="MobiDB-lite"/>
    </source>
</evidence>
<comment type="caution">
    <text evidence="2">The sequence shown here is derived from an EMBL/GenBank/DDBJ whole genome shotgun (WGS) entry which is preliminary data.</text>
</comment>
<gene>
    <name evidence="2" type="ORF">FQA47_006453</name>
</gene>
<accession>A0A834FIT1</accession>
<dbReference type="Proteomes" id="UP000646548">
    <property type="component" value="Unassembled WGS sequence"/>
</dbReference>
<proteinExistence type="predicted"/>
<evidence type="ECO:0000313" key="2">
    <source>
        <dbReference type="EMBL" id="KAF6734978.1"/>
    </source>
</evidence>
<dbReference type="AlphaFoldDB" id="A0A834FIT1"/>
<feature type="region of interest" description="Disordered" evidence="1">
    <location>
        <begin position="61"/>
        <end position="131"/>
    </location>
</feature>
<evidence type="ECO:0000313" key="3">
    <source>
        <dbReference type="Proteomes" id="UP000646548"/>
    </source>
</evidence>
<sequence length="131" mass="14093">MIIFGGNKSTEVQQEERVCVCMGGGGGLMERRETFPGSGAAWRRGSGPADTVRAGPALQVQRSASAALGPVEADRRRREFRQRSAEAAPELANGPRARASPPGSPLRDFQFIHGRVAEDPWTRASSTRTSE</sequence>
<dbReference type="EMBL" id="WKFB01000122">
    <property type="protein sequence ID" value="KAF6734978.1"/>
    <property type="molecule type" value="Genomic_DNA"/>
</dbReference>